<comment type="similarity">
    <text evidence="1">Belongs to the CapA family.</text>
</comment>
<dbReference type="CDD" id="cd07381">
    <property type="entry name" value="MPP_CapA"/>
    <property type="match status" value="1"/>
</dbReference>
<name>A0A1S6J0B3_9FIRM</name>
<keyword evidence="4" id="KW-1185">Reference proteome</keyword>
<dbReference type="Pfam" id="PF09587">
    <property type="entry name" value="PGA_cap"/>
    <property type="match status" value="1"/>
</dbReference>
<dbReference type="PANTHER" id="PTHR33393">
    <property type="entry name" value="POLYGLUTAMINE SYNTHESIS ACCESSORY PROTEIN RV0574C-RELATED"/>
    <property type="match status" value="1"/>
</dbReference>
<evidence type="ECO:0000313" key="3">
    <source>
        <dbReference type="EMBL" id="AQS60466.1"/>
    </source>
</evidence>
<dbReference type="STRING" id="1833852.B0537_02275"/>
<accession>A0A1S6J0B3</accession>
<evidence type="ECO:0000259" key="2">
    <source>
        <dbReference type="SMART" id="SM00854"/>
    </source>
</evidence>
<dbReference type="Proteomes" id="UP000189464">
    <property type="component" value="Chromosome"/>
</dbReference>
<dbReference type="PANTHER" id="PTHR33393:SF13">
    <property type="entry name" value="PGA BIOSYNTHESIS PROTEIN CAPA"/>
    <property type="match status" value="1"/>
</dbReference>
<dbReference type="AlphaFoldDB" id="A0A1S6J0B3"/>
<dbReference type="SMART" id="SM00854">
    <property type="entry name" value="PGA_cap"/>
    <property type="match status" value="1"/>
</dbReference>
<organism evidence="3 4">
    <name type="scientific">Desulforamulus ferrireducens</name>
    <dbReference type="NCBI Taxonomy" id="1833852"/>
    <lineage>
        <taxon>Bacteria</taxon>
        <taxon>Bacillati</taxon>
        <taxon>Bacillota</taxon>
        <taxon>Clostridia</taxon>
        <taxon>Eubacteriales</taxon>
        <taxon>Peptococcaceae</taxon>
        <taxon>Desulforamulus</taxon>
    </lineage>
</organism>
<dbReference type="InterPro" id="IPR052169">
    <property type="entry name" value="CW_Biosynth-Accessory"/>
</dbReference>
<gene>
    <name evidence="3" type="ORF">B0537_02275</name>
</gene>
<dbReference type="SUPFAM" id="SSF56300">
    <property type="entry name" value="Metallo-dependent phosphatases"/>
    <property type="match status" value="1"/>
</dbReference>
<proteinExistence type="inferred from homology"/>
<evidence type="ECO:0000313" key="4">
    <source>
        <dbReference type="Proteomes" id="UP000189464"/>
    </source>
</evidence>
<dbReference type="InterPro" id="IPR029052">
    <property type="entry name" value="Metallo-depent_PP-like"/>
</dbReference>
<protein>
    <recommendedName>
        <fullName evidence="2">Capsule synthesis protein CapA domain-containing protein</fullName>
    </recommendedName>
</protein>
<dbReference type="InterPro" id="IPR019079">
    <property type="entry name" value="Capsule_synth_CapA"/>
</dbReference>
<feature type="domain" description="Capsule synthesis protein CapA" evidence="2">
    <location>
        <begin position="1"/>
        <end position="240"/>
    </location>
</feature>
<dbReference type="Gene3D" id="3.60.21.10">
    <property type="match status" value="1"/>
</dbReference>
<reference evidence="3 4" key="1">
    <citation type="journal article" date="2016" name="Int. J. Syst. Evol. Microbiol.">
        <title>Desulfotomaculum ferrireducens sp. nov., a moderately thermophilic sulfate-reducing and dissimilatory Fe(III)-reducing bacterium isolated from compost.</title>
        <authorList>
            <person name="Yang G."/>
            <person name="Guo J."/>
            <person name="Zhuang L."/>
            <person name="Yuan Y."/>
            <person name="Zhou S."/>
        </authorList>
    </citation>
    <scope>NUCLEOTIDE SEQUENCE [LARGE SCALE GENOMIC DNA]</scope>
    <source>
        <strain evidence="3 4">GSS09</strain>
    </source>
</reference>
<evidence type="ECO:0000256" key="1">
    <source>
        <dbReference type="ARBA" id="ARBA00005662"/>
    </source>
</evidence>
<dbReference type="KEGG" id="dfg:B0537_02275"/>
<sequence length="309" mass="33324">MALVGDILLDSWVGAEIVKQGTDYPWVKVKPILSAADLAIGNLESAVGVGGSPIKGKSFTFRAKPETLQGVANAGIDVVSLANNHVLDYGTAALEETLVNLDLYGIGRTGAGRNIYEALTPVIKEVNGLKVGVISFSRVVPYGWWVAGHEQPGVVSGWDNQLVLDTIKQLDSEVDILLVSMHWGTELADYPAKDQVNLAKAMIDNGADVILGHHSHCLQGIEVYQNKPILYSLGNFVFTSSSLKARTGAIALVTMDQEGVKELQMIPTRLDRGQPQVLEGQSKSAELVRLQNLSKPFGTLIDAEGKYYQ</sequence>
<dbReference type="EMBL" id="CP019698">
    <property type="protein sequence ID" value="AQS60466.1"/>
    <property type="molecule type" value="Genomic_DNA"/>
</dbReference>